<name>A0A850RK85_9GAMM</name>
<accession>A0A850RK85</accession>
<proteinExistence type="predicted"/>
<keyword evidence="2" id="KW-1185">Reference proteome</keyword>
<dbReference type="Proteomes" id="UP000592294">
    <property type="component" value="Unassembled WGS sequence"/>
</dbReference>
<organism evidence="1 2">
    <name type="scientific">Allochromatium humboldtianum</name>
    <dbReference type="NCBI Taxonomy" id="504901"/>
    <lineage>
        <taxon>Bacteria</taxon>
        <taxon>Pseudomonadati</taxon>
        <taxon>Pseudomonadota</taxon>
        <taxon>Gammaproteobacteria</taxon>
        <taxon>Chromatiales</taxon>
        <taxon>Chromatiaceae</taxon>
        <taxon>Allochromatium</taxon>
    </lineage>
</organism>
<evidence type="ECO:0000313" key="2">
    <source>
        <dbReference type="Proteomes" id="UP000592294"/>
    </source>
</evidence>
<sequence length="111" mass="12781">MKTARFWVYWNAPVKISLKPGQTLAYSTGRRATDEGWDFYAERWTHEGDRVRRESISDGVDCDGRLSGFCESESLIEGDLQAGYETDGVIYPRWRQIDSNQRDYQAEAAGY</sequence>
<dbReference type="EMBL" id="JABZEO010000018">
    <property type="protein sequence ID" value="NVZ11290.1"/>
    <property type="molecule type" value="Genomic_DNA"/>
</dbReference>
<dbReference type="RefSeq" id="WP_176977988.1">
    <property type="nucleotide sequence ID" value="NZ_JABZEO010000018.1"/>
</dbReference>
<reference evidence="1 2" key="1">
    <citation type="submission" date="2020-06" db="EMBL/GenBank/DDBJ databases">
        <title>Whole-genome sequence of Allochromatium humboldtianum DSM 21881, type strain.</title>
        <authorList>
            <person name="Kyndt J.A."/>
            <person name="Meyer T.E."/>
        </authorList>
    </citation>
    <scope>NUCLEOTIDE SEQUENCE [LARGE SCALE GENOMIC DNA]</scope>
    <source>
        <strain evidence="1 2">DSM 21881</strain>
    </source>
</reference>
<protein>
    <submittedName>
        <fullName evidence="1">Uncharacterized protein</fullName>
    </submittedName>
</protein>
<dbReference type="AlphaFoldDB" id="A0A850RK85"/>
<comment type="caution">
    <text evidence="1">The sequence shown here is derived from an EMBL/GenBank/DDBJ whole genome shotgun (WGS) entry which is preliminary data.</text>
</comment>
<gene>
    <name evidence="1" type="ORF">HW932_18730</name>
</gene>
<evidence type="ECO:0000313" key="1">
    <source>
        <dbReference type="EMBL" id="NVZ11290.1"/>
    </source>
</evidence>